<sequence>MSGRTPFTPWKRTSTITYFFGSTAKSATIGFCAASPHFATHPLAVSLASLPSNDSFARPFSSCFWRRAGAFSTRARVSEDG</sequence>
<name>A0ABY9I4Y4_9ACTN</name>
<dbReference type="RefSeq" id="WP_306088550.1">
    <property type="nucleotide sequence ID" value="NZ_CP120992.1"/>
</dbReference>
<proteinExistence type="predicted"/>
<gene>
    <name evidence="1" type="ORF">P8A22_17705</name>
</gene>
<organism evidence="1 2">
    <name type="scientific">Streptomyces laculatispora</name>
    <dbReference type="NCBI Taxonomy" id="887464"/>
    <lineage>
        <taxon>Bacteria</taxon>
        <taxon>Bacillati</taxon>
        <taxon>Actinomycetota</taxon>
        <taxon>Actinomycetes</taxon>
        <taxon>Kitasatosporales</taxon>
        <taxon>Streptomycetaceae</taxon>
        <taxon>Streptomyces</taxon>
    </lineage>
</organism>
<evidence type="ECO:0000313" key="1">
    <source>
        <dbReference type="EMBL" id="WLQ41659.1"/>
    </source>
</evidence>
<reference evidence="1 2" key="1">
    <citation type="submission" date="2023-03" db="EMBL/GenBank/DDBJ databases">
        <title>Isolation and description of six Streptomyces strains from soil environments, able to metabolize different microbial glucans.</title>
        <authorList>
            <person name="Widen T."/>
            <person name="Larsbrink J."/>
        </authorList>
    </citation>
    <scope>NUCLEOTIDE SEQUENCE [LARGE SCALE GENOMIC DNA]</scope>
    <source>
        <strain evidence="1 2">Mut2</strain>
    </source>
</reference>
<keyword evidence="2" id="KW-1185">Reference proteome</keyword>
<evidence type="ECO:0000313" key="2">
    <source>
        <dbReference type="Proteomes" id="UP001229952"/>
    </source>
</evidence>
<dbReference type="EMBL" id="CP120992">
    <property type="protein sequence ID" value="WLQ41659.1"/>
    <property type="molecule type" value="Genomic_DNA"/>
</dbReference>
<protein>
    <submittedName>
        <fullName evidence="1">Uncharacterized protein</fullName>
    </submittedName>
</protein>
<dbReference type="Proteomes" id="UP001229952">
    <property type="component" value="Chromosome"/>
</dbReference>
<accession>A0ABY9I4Y4</accession>